<dbReference type="CDD" id="cd04647">
    <property type="entry name" value="LbH_MAT_like"/>
    <property type="match status" value="1"/>
</dbReference>
<dbReference type="RefSeq" id="WP_157678167.1">
    <property type="nucleotide sequence ID" value="NZ_CP021425.1"/>
</dbReference>
<dbReference type="GO" id="GO:0016746">
    <property type="term" value="F:acyltransferase activity"/>
    <property type="evidence" value="ECO:0007669"/>
    <property type="project" value="UniProtKB-KW"/>
</dbReference>
<dbReference type="InterPro" id="IPR001451">
    <property type="entry name" value="Hexapep"/>
</dbReference>
<dbReference type="Pfam" id="PF00132">
    <property type="entry name" value="Hexapep"/>
    <property type="match status" value="1"/>
</dbReference>
<dbReference type="InterPro" id="IPR051159">
    <property type="entry name" value="Hexapeptide_acetyltransf"/>
</dbReference>
<dbReference type="OrthoDB" id="9800846at2"/>
<organism evidence="4 5">
    <name type="scientific">Oleiphilus messinensis</name>
    <dbReference type="NCBI Taxonomy" id="141451"/>
    <lineage>
        <taxon>Bacteria</taxon>
        <taxon>Pseudomonadati</taxon>
        <taxon>Pseudomonadota</taxon>
        <taxon>Gammaproteobacteria</taxon>
        <taxon>Oceanospirillales</taxon>
        <taxon>Oleiphilaceae</taxon>
        <taxon>Oleiphilus</taxon>
    </lineage>
</organism>
<sequence length="237" mass="26108">MSVVSGSLLWRKWIKESDNAIAGSIRKIYRGLVQIQCPLIRVVHHPLYVVHLALSALIRQWCNFWYWTPLFKSRLNSAPKVLHLYSGMPQVMGALELHIDEGARISGHSSFFGRSVSGRIPTLTIGRNVDVGWQTTIAVGTRVQLDNDVRIAGKCYLAGFPGHPINPEPRRLGLPETDDQVGDIVLEENVWLATGVTVLPGVRIGRNSIIGTNSVVTRNIPANVIAAGSPARVIRQI</sequence>
<protein>
    <submittedName>
        <fullName evidence="4">Putative maltose O-acetyltransferase</fullName>
    </submittedName>
</protein>
<reference evidence="4 5" key="1">
    <citation type="submission" date="2017-05" db="EMBL/GenBank/DDBJ databases">
        <title>Genomic insights into alkan degradation activity of Oleiphilus messinensis.</title>
        <authorList>
            <person name="Kozyavkin S.A."/>
            <person name="Slesarev A.I."/>
            <person name="Golyshin P.N."/>
            <person name="Korzhenkov A."/>
            <person name="Golyshina O.N."/>
            <person name="Toshchakov S.V."/>
        </authorList>
    </citation>
    <scope>NUCLEOTIDE SEQUENCE [LARGE SCALE GENOMIC DNA]</scope>
    <source>
        <strain evidence="4 5">ME102</strain>
    </source>
</reference>
<name>A0A1Y0I6S1_9GAMM</name>
<dbReference type="SUPFAM" id="SSF51161">
    <property type="entry name" value="Trimeric LpxA-like enzymes"/>
    <property type="match status" value="1"/>
</dbReference>
<dbReference type="KEGG" id="ome:OLMES_1140"/>
<dbReference type="InterPro" id="IPR018357">
    <property type="entry name" value="Hexapep_transf_CS"/>
</dbReference>
<keyword evidence="3" id="KW-0012">Acyltransferase</keyword>
<dbReference type="Gene3D" id="2.160.10.10">
    <property type="entry name" value="Hexapeptide repeat proteins"/>
    <property type="match status" value="1"/>
</dbReference>
<keyword evidence="5" id="KW-1185">Reference proteome</keyword>
<dbReference type="EMBL" id="CP021425">
    <property type="protein sequence ID" value="ARU55225.1"/>
    <property type="molecule type" value="Genomic_DNA"/>
</dbReference>
<keyword evidence="1 4" id="KW-0808">Transferase</keyword>
<evidence type="ECO:0000313" key="4">
    <source>
        <dbReference type="EMBL" id="ARU55225.1"/>
    </source>
</evidence>
<evidence type="ECO:0000256" key="1">
    <source>
        <dbReference type="ARBA" id="ARBA00022679"/>
    </source>
</evidence>
<dbReference type="PANTHER" id="PTHR23416">
    <property type="entry name" value="SIALIC ACID SYNTHASE-RELATED"/>
    <property type="match status" value="1"/>
</dbReference>
<evidence type="ECO:0000256" key="2">
    <source>
        <dbReference type="ARBA" id="ARBA00022737"/>
    </source>
</evidence>
<gene>
    <name evidence="4" type="ORF">OLMES_1140</name>
</gene>
<proteinExistence type="predicted"/>
<keyword evidence="2" id="KW-0677">Repeat</keyword>
<dbReference type="Proteomes" id="UP000196027">
    <property type="component" value="Chromosome"/>
</dbReference>
<accession>A0A1Y0I6S1</accession>
<evidence type="ECO:0000313" key="5">
    <source>
        <dbReference type="Proteomes" id="UP000196027"/>
    </source>
</evidence>
<dbReference type="AlphaFoldDB" id="A0A1Y0I6S1"/>
<evidence type="ECO:0000256" key="3">
    <source>
        <dbReference type="ARBA" id="ARBA00023315"/>
    </source>
</evidence>
<dbReference type="PROSITE" id="PS00101">
    <property type="entry name" value="HEXAPEP_TRANSFERASES"/>
    <property type="match status" value="1"/>
</dbReference>
<dbReference type="InterPro" id="IPR011004">
    <property type="entry name" value="Trimer_LpxA-like_sf"/>
</dbReference>